<proteinExistence type="predicted"/>
<dbReference type="Pfam" id="PF00355">
    <property type="entry name" value="Rieske"/>
    <property type="match status" value="1"/>
</dbReference>
<dbReference type="PROSITE" id="PS51296">
    <property type="entry name" value="RIESKE"/>
    <property type="match status" value="1"/>
</dbReference>
<dbReference type="SUPFAM" id="SSF55961">
    <property type="entry name" value="Bet v1-like"/>
    <property type="match status" value="1"/>
</dbReference>
<keyword evidence="9" id="KW-0223">Dioxygenase</keyword>
<accession>A0A7Z0BUZ5</accession>
<keyword evidence="3" id="KW-0479">Metal-binding</keyword>
<dbReference type="CDD" id="cd08882">
    <property type="entry name" value="RHO_alpha_C_MupW-like"/>
    <property type="match status" value="1"/>
</dbReference>
<name>A0A7Z0BUZ5_9SPHN</name>
<evidence type="ECO:0000256" key="6">
    <source>
        <dbReference type="ARBA" id="ARBA00023014"/>
    </source>
</evidence>
<keyword evidence="6" id="KW-0411">Iron-sulfur</keyword>
<dbReference type="InterPro" id="IPR017941">
    <property type="entry name" value="Rieske_2Fe-2S"/>
</dbReference>
<dbReference type="InterPro" id="IPR001663">
    <property type="entry name" value="Rng_hydr_dOase-A"/>
</dbReference>
<dbReference type="InterPro" id="IPR015879">
    <property type="entry name" value="Ring_hydroxy_dOase_asu_C_dom"/>
</dbReference>
<dbReference type="AlphaFoldDB" id="A0A7Z0BUZ5"/>
<comment type="caution">
    <text evidence="9">The sequence shown here is derived from an EMBL/GenBank/DDBJ whole genome shotgun (WGS) entry which is preliminary data.</text>
</comment>
<evidence type="ECO:0000256" key="1">
    <source>
        <dbReference type="ARBA" id="ARBA00001962"/>
    </source>
</evidence>
<comment type="cofactor">
    <cofactor evidence="1">
        <name>Fe cation</name>
        <dbReference type="ChEBI" id="CHEBI:24875"/>
    </cofactor>
</comment>
<evidence type="ECO:0000313" key="9">
    <source>
        <dbReference type="EMBL" id="NYH94820.1"/>
    </source>
</evidence>
<evidence type="ECO:0000256" key="4">
    <source>
        <dbReference type="ARBA" id="ARBA00023002"/>
    </source>
</evidence>
<keyword evidence="4" id="KW-0560">Oxidoreductase</keyword>
<evidence type="ECO:0000256" key="7">
    <source>
        <dbReference type="SAM" id="MobiDB-lite"/>
    </source>
</evidence>
<dbReference type="GO" id="GO:0051537">
    <property type="term" value="F:2 iron, 2 sulfur cluster binding"/>
    <property type="evidence" value="ECO:0007669"/>
    <property type="project" value="UniProtKB-KW"/>
</dbReference>
<evidence type="ECO:0000259" key="8">
    <source>
        <dbReference type="PROSITE" id="PS51296"/>
    </source>
</evidence>
<feature type="domain" description="Rieske" evidence="8">
    <location>
        <begin position="71"/>
        <end position="179"/>
    </location>
</feature>
<reference evidence="9 10" key="1">
    <citation type="submission" date="2020-07" db="EMBL/GenBank/DDBJ databases">
        <title>Genomic Encyclopedia of Type Strains, Phase IV (KMG-IV): sequencing the most valuable type-strain genomes for metagenomic binning, comparative biology and taxonomic classification.</title>
        <authorList>
            <person name="Goeker M."/>
        </authorList>
    </citation>
    <scope>NUCLEOTIDE SEQUENCE [LARGE SCALE GENOMIC DNA]</scope>
    <source>
        <strain evidence="9 10">DSM 29043</strain>
    </source>
</reference>
<dbReference type="RefSeq" id="WP_179406767.1">
    <property type="nucleotide sequence ID" value="NZ_BMGF01000006.1"/>
</dbReference>
<dbReference type="Proteomes" id="UP000522081">
    <property type="component" value="Unassembled WGS sequence"/>
</dbReference>
<dbReference type="EMBL" id="JACBZF010000002">
    <property type="protein sequence ID" value="NYH94820.1"/>
    <property type="molecule type" value="Genomic_DNA"/>
</dbReference>
<dbReference type="Gene3D" id="3.90.380.10">
    <property type="entry name" value="Naphthalene 1,2-dioxygenase Alpha Subunit, Chain A, domain 1"/>
    <property type="match status" value="1"/>
</dbReference>
<feature type="region of interest" description="Disordered" evidence="7">
    <location>
        <begin position="1"/>
        <end position="32"/>
    </location>
</feature>
<evidence type="ECO:0000256" key="3">
    <source>
        <dbReference type="ARBA" id="ARBA00022723"/>
    </source>
</evidence>
<keyword evidence="10" id="KW-1185">Reference proteome</keyword>
<dbReference type="PANTHER" id="PTHR43756:SF5">
    <property type="entry name" value="CHOLINE MONOOXYGENASE, CHLOROPLASTIC"/>
    <property type="match status" value="1"/>
</dbReference>
<dbReference type="SUPFAM" id="SSF50022">
    <property type="entry name" value="ISP domain"/>
    <property type="match status" value="1"/>
</dbReference>
<dbReference type="PANTHER" id="PTHR43756">
    <property type="entry name" value="CHOLINE MONOOXYGENASE, CHLOROPLASTIC"/>
    <property type="match status" value="1"/>
</dbReference>
<evidence type="ECO:0000256" key="2">
    <source>
        <dbReference type="ARBA" id="ARBA00022714"/>
    </source>
</evidence>
<dbReference type="GO" id="GO:0005506">
    <property type="term" value="F:iron ion binding"/>
    <property type="evidence" value="ECO:0007669"/>
    <property type="project" value="InterPro"/>
</dbReference>
<keyword evidence="2" id="KW-0001">2Fe-2S</keyword>
<dbReference type="GO" id="GO:0051213">
    <property type="term" value="F:dioxygenase activity"/>
    <property type="evidence" value="ECO:0007669"/>
    <property type="project" value="UniProtKB-KW"/>
</dbReference>
<dbReference type="PRINTS" id="PR00090">
    <property type="entry name" value="RNGDIOXGNASE"/>
</dbReference>
<evidence type="ECO:0000313" key="10">
    <source>
        <dbReference type="Proteomes" id="UP000522081"/>
    </source>
</evidence>
<dbReference type="InterPro" id="IPR036922">
    <property type="entry name" value="Rieske_2Fe-2S_sf"/>
</dbReference>
<dbReference type="Pfam" id="PF00848">
    <property type="entry name" value="Ring_hydroxyl_A"/>
    <property type="match status" value="1"/>
</dbReference>
<gene>
    <name evidence="9" type="ORF">FHS75_001139</name>
</gene>
<evidence type="ECO:0000256" key="5">
    <source>
        <dbReference type="ARBA" id="ARBA00023004"/>
    </source>
</evidence>
<organism evidence="9 10">
    <name type="scientific">Novosphingobium marinum</name>
    <dbReference type="NCBI Taxonomy" id="1514948"/>
    <lineage>
        <taxon>Bacteria</taxon>
        <taxon>Pseudomonadati</taxon>
        <taxon>Pseudomonadota</taxon>
        <taxon>Alphaproteobacteria</taxon>
        <taxon>Sphingomonadales</taxon>
        <taxon>Sphingomonadaceae</taxon>
        <taxon>Novosphingobium</taxon>
    </lineage>
</organism>
<protein>
    <submittedName>
        <fullName evidence="9">Phenylpropionate dioxygenase-like ring-hydroxylating dioxygenase large terminal subunit</fullName>
    </submittedName>
</protein>
<keyword evidence="5" id="KW-0408">Iron</keyword>
<dbReference type="Gene3D" id="2.102.10.10">
    <property type="entry name" value="Rieske [2Fe-2S] iron-sulphur domain"/>
    <property type="match status" value="1"/>
</dbReference>
<sequence length="456" mass="51585">MAEADAVASREKSRCPGPSTAEIIRADGDNAPEKLLRESPLDLGDSPIPYERYTSREFHEREMDRMWSRTWQWACREEQAPEVGDYVVYDIGPWSVIVVRSGPDEFRAFHNSCAHRATQLRPPESMGSAPLLRCPYHGWTYGLDGKLETVPCRWDFPHVGDRHNLSPVRCERWGGFVFVNLDSEAAPLSEYLGALPEHLRDGWDLSRRYTTLHIQKELPGNWKAAIEAFLEAYHVVETHADFLPVVCDANAQYDVFGDHVSRFVHTQGVPSPHYLQEQTQQEILERMLVAPKGTQVPEGSTARAVAASSLKASLSEAWHVDLSGYSTSEMLDSIEYFLFPNACFFPGVTLPMVYRFRPLGDRHDRTLFDLLFLRPTGPREGALEPVEPVRIGIGQSFAEVPGMDPTLAHVYDQDTDNLAAQWRGMVAAPRKGQTLGNYQEIRVRHLHHTLDKYLSS</sequence>
<dbReference type="CDD" id="cd03469">
    <property type="entry name" value="Rieske_RO_Alpha_N"/>
    <property type="match status" value="1"/>
</dbReference>